<sequence>RFHVRSLCTYIPKSEYTELQSRPEALLIPFVDLSMNVSVTSHRMCCICREQIAAPSVTISESERERVFFVKNIVIPLGTRRCSKHVEHHYLTSDAMSKLYPKISTKHSGGRPDMNISTKPIHSVIIRTVRLFLAPAVLFKTKNRFFFTRRLLLTGTLCTSIPLTYITFKCIIVNNTSLLSEWSKRLLILHAKTADLTTLEYQLFEAAHDDKLDTLKRLIEQENINVNSRHPLGWSVLHVAVINNNIECVRYLLQKGADPNVCDEYTNVSQMAKKLQWHPVQVHSAREEEFCDRLSSRATFKGFTPLHYAVLMDNIEIVQLLIEYNGNLLLENEQGHLPSAYALAHRKDLLLLYEKSAQKLHEQRMRDERRKRPLEVRIKENIIGQNHAISTVCAAIRRKESGWTNDESPLVFLFLGSSGVAKQVARYLNGDKKQNRCFIRIDMSEYQEKHEVSKLIGAPPGYIGYTEGGQLTDALQKCPSAIVLFDEVDKAHPDVLTVMLQLFDEGRLTDGKGKTIDGKNAIYVMTSNLASEEIAQYAQELRKEEELRLKSYNIINETSEPDSNQKITVSRQFKDKVVKPILKRHFRRDEFLGRINEMVYFLPFSRAEIVKLLIKELEFWQTRAKDNHGINLSWDRKALDCLADGYDINYGARSLKHEVSHHQIERSVVNQLAAAHEQGMIESGNQILLTAQENLFQKNDSTSNSSVKLQRVESKGSGLFGKNSHTVTYTDIIPEDHLRTYSL</sequence>
<dbReference type="PROSITE" id="PS50088">
    <property type="entry name" value="ANK_REPEAT"/>
    <property type="match status" value="2"/>
</dbReference>
<dbReference type="PANTHER" id="PTHR11638">
    <property type="entry name" value="ATP-DEPENDENT CLP PROTEASE"/>
    <property type="match status" value="1"/>
</dbReference>
<dbReference type="PROSITE" id="PS50297">
    <property type="entry name" value="ANK_REP_REGION"/>
    <property type="match status" value="2"/>
</dbReference>
<dbReference type="SUPFAM" id="SSF48403">
    <property type="entry name" value="Ankyrin repeat"/>
    <property type="match status" value="1"/>
</dbReference>
<dbReference type="InterPro" id="IPR001270">
    <property type="entry name" value="ClpA/B"/>
</dbReference>
<dbReference type="PANTHER" id="PTHR11638:SF93">
    <property type="entry name" value="MITOCHONDRIAL DISAGGREGASE"/>
    <property type="match status" value="1"/>
</dbReference>
<evidence type="ECO:0000313" key="5">
    <source>
        <dbReference type="EMBL" id="CAF1131703.1"/>
    </source>
</evidence>
<evidence type="ECO:0000256" key="3">
    <source>
        <dbReference type="PROSITE-ProRule" id="PRU00023"/>
    </source>
</evidence>
<name>A0A814RCR3_9BILA</name>
<keyword evidence="2" id="KW-0067">ATP-binding</keyword>
<dbReference type="Pfam" id="PF07724">
    <property type="entry name" value="AAA_2"/>
    <property type="match status" value="1"/>
</dbReference>
<comment type="caution">
    <text evidence="5">The sequence shown here is derived from an EMBL/GenBank/DDBJ whole genome shotgun (WGS) entry which is preliminary data.</text>
</comment>
<dbReference type="InterPro" id="IPR002110">
    <property type="entry name" value="Ankyrin_rpt"/>
</dbReference>
<dbReference type="Pfam" id="PF10431">
    <property type="entry name" value="ClpB_D2-small"/>
    <property type="match status" value="1"/>
</dbReference>
<dbReference type="EMBL" id="CAJOBC010006342">
    <property type="protein sequence ID" value="CAF3895480.1"/>
    <property type="molecule type" value="Genomic_DNA"/>
</dbReference>
<dbReference type="Gene3D" id="1.25.40.20">
    <property type="entry name" value="Ankyrin repeat-containing domain"/>
    <property type="match status" value="1"/>
</dbReference>
<accession>A0A814RCR3</accession>
<evidence type="ECO:0000259" key="4">
    <source>
        <dbReference type="SMART" id="SM01086"/>
    </source>
</evidence>
<evidence type="ECO:0000313" key="7">
    <source>
        <dbReference type="Proteomes" id="UP000663829"/>
    </source>
</evidence>
<feature type="repeat" description="ANK" evidence="3">
    <location>
        <begin position="301"/>
        <end position="333"/>
    </location>
</feature>
<reference evidence="5" key="1">
    <citation type="submission" date="2021-02" db="EMBL/GenBank/DDBJ databases">
        <authorList>
            <person name="Nowell W R."/>
        </authorList>
    </citation>
    <scope>NUCLEOTIDE SEQUENCE</scope>
</reference>
<dbReference type="GO" id="GO:0034605">
    <property type="term" value="P:cellular response to heat"/>
    <property type="evidence" value="ECO:0007669"/>
    <property type="project" value="TreeGrafter"/>
</dbReference>
<dbReference type="InterPro" id="IPR027417">
    <property type="entry name" value="P-loop_NTPase"/>
</dbReference>
<dbReference type="Proteomes" id="UP000681722">
    <property type="component" value="Unassembled WGS sequence"/>
</dbReference>
<dbReference type="Gene3D" id="3.40.50.300">
    <property type="entry name" value="P-loop containing nucleotide triphosphate hydrolases"/>
    <property type="match status" value="1"/>
</dbReference>
<keyword evidence="3" id="KW-0040">ANK repeat</keyword>
<evidence type="ECO:0000256" key="1">
    <source>
        <dbReference type="ARBA" id="ARBA00022741"/>
    </source>
</evidence>
<dbReference type="EMBL" id="CAJNOQ010006342">
    <property type="protein sequence ID" value="CAF1131703.1"/>
    <property type="molecule type" value="Genomic_DNA"/>
</dbReference>
<keyword evidence="7" id="KW-1185">Reference proteome</keyword>
<dbReference type="SMART" id="SM01086">
    <property type="entry name" value="ClpB_D2-small"/>
    <property type="match status" value="1"/>
</dbReference>
<dbReference type="PRINTS" id="PR00300">
    <property type="entry name" value="CLPPROTEASEA"/>
</dbReference>
<proteinExistence type="predicted"/>
<evidence type="ECO:0000313" key="6">
    <source>
        <dbReference type="EMBL" id="CAF3895480.1"/>
    </source>
</evidence>
<organism evidence="5 7">
    <name type="scientific">Didymodactylos carnosus</name>
    <dbReference type="NCBI Taxonomy" id="1234261"/>
    <lineage>
        <taxon>Eukaryota</taxon>
        <taxon>Metazoa</taxon>
        <taxon>Spiralia</taxon>
        <taxon>Gnathifera</taxon>
        <taxon>Rotifera</taxon>
        <taxon>Eurotatoria</taxon>
        <taxon>Bdelloidea</taxon>
        <taxon>Philodinida</taxon>
        <taxon>Philodinidae</taxon>
        <taxon>Didymodactylos</taxon>
    </lineage>
</organism>
<keyword evidence="1" id="KW-0547">Nucleotide-binding</keyword>
<dbReference type="InterPro" id="IPR050130">
    <property type="entry name" value="ClpA_ClpB"/>
</dbReference>
<dbReference type="GO" id="GO:0005524">
    <property type="term" value="F:ATP binding"/>
    <property type="evidence" value="ECO:0007669"/>
    <property type="project" value="UniProtKB-KW"/>
</dbReference>
<gene>
    <name evidence="5" type="ORF">GPM918_LOCUS20229</name>
    <name evidence="6" type="ORF">SRO942_LOCUS20226</name>
</gene>
<dbReference type="AlphaFoldDB" id="A0A814RCR3"/>
<dbReference type="SUPFAM" id="SSF52540">
    <property type="entry name" value="P-loop containing nucleoside triphosphate hydrolases"/>
    <property type="match status" value="1"/>
</dbReference>
<feature type="domain" description="Clp ATPase C-terminal" evidence="4">
    <location>
        <begin position="604"/>
        <end position="696"/>
    </location>
</feature>
<dbReference type="Pfam" id="PF12796">
    <property type="entry name" value="Ank_2"/>
    <property type="match status" value="1"/>
</dbReference>
<dbReference type="InterPro" id="IPR036770">
    <property type="entry name" value="Ankyrin_rpt-contain_sf"/>
</dbReference>
<dbReference type="CDD" id="cd19499">
    <property type="entry name" value="RecA-like_ClpB_Hsp104-like"/>
    <property type="match status" value="1"/>
</dbReference>
<dbReference type="InterPro" id="IPR003959">
    <property type="entry name" value="ATPase_AAA_core"/>
</dbReference>
<dbReference type="GO" id="GO:0005739">
    <property type="term" value="C:mitochondrion"/>
    <property type="evidence" value="ECO:0007669"/>
    <property type="project" value="TreeGrafter"/>
</dbReference>
<dbReference type="Pfam" id="PF00023">
    <property type="entry name" value="Ank"/>
    <property type="match status" value="1"/>
</dbReference>
<dbReference type="OrthoDB" id="47330at2759"/>
<dbReference type="InterPro" id="IPR019489">
    <property type="entry name" value="Clp_ATPase_C"/>
</dbReference>
<feature type="repeat" description="ANK" evidence="3">
    <location>
        <begin position="232"/>
        <end position="264"/>
    </location>
</feature>
<evidence type="ECO:0000256" key="2">
    <source>
        <dbReference type="ARBA" id="ARBA00022840"/>
    </source>
</evidence>
<dbReference type="SMART" id="SM00248">
    <property type="entry name" value="ANK"/>
    <property type="match status" value="3"/>
</dbReference>
<protein>
    <recommendedName>
        <fullName evidence="4">Clp ATPase C-terminal domain-containing protein</fullName>
    </recommendedName>
</protein>
<dbReference type="Proteomes" id="UP000663829">
    <property type="component" value="Unassembled WGS sequence"/>
</dbReference>
<dbReference type="GO" id="GO:0016887">
    <property type="term" value="F:ATP hydrolysis activity"/>
    <property type="evidence" value="ECO:0007669"/>
    <property type="project" value="InterPro"/>
</dbReference>
<feature type="non-terminal residue" evidence="5">
    <location>
        <position position="1"/>
    </location>
</feature>
<dbReference type="Gene3D" id="1.10.8.60">
    <property type="match status" value="1"/>
</dbReference>